<protein>
    <submittedName>
        <fullName evidence="2">Translocon-associated protein subunit beta</fullName>
    </submittedName>
</protein>
<dbReference type="PANTHER" id="PTHR12861:SF3">
    <property type="entry name" value="TRANSLOCON-ASSOCIATED PROTEIN SUBUNIT BETA"/>
    <property type="match status" value="1"/>
</dbReference>
<feature type="signal peptide" evidence="1">
    <location>
        <begin position="1"/>
        <end position="22"/>
    </location>
</feature>
<sequence length="183" mass="20919">MTYPETWFKVVFLLSGAFHGLAMEDDKPKARLLFSKQVLNKRVVQNMDLVIKYMLYNVGSGAAWNIHISDDTFDPNAFSNHMGHLDVKIFTIPAGRNVSHTVILRPKSVGPVNVSSAIVRYQRSVDLDDVQVGHSTHPGGFIIESYETHQRKNSCHFTEWCYFSILTFVLMLFSKRNGFYQQT</sequence>
<accession>A0A0A9WVY1</accession>
<gene>
    <name evidence="2" type="primary">SSR2</name>
    <name evidence="2" type="ORF">CM83_100556</name>
</gene>
<evidence type="ECO:0000313" key="2">
    <source>
        <dbReference type="EMBL" id="JAG09020.1"/>
    </source>
</evidence>
<dbReference type="EMBL" id="GBHO01034584">
    <property type="protein sequence ID" value="JAG09020.1"/>
    <property type="molecule type" value="Transcribed_RNA"/>
</dbReference>
<dbReference type="AlphaFoldDB" id="A0A0A9WVY1"/>
<organism evidence="2">
    <name type="scientific">Lygus hesperus</name>
    <name type="common">Western plant bug</name>
    <dbReference type="NCBI Taxonomy" id="30085"/>
    <lineage>
        <taxon>Eukaryota</taxon>
        <taxon>Metazoa</taxon>
        <taxon>Ecdysozoa</taxon>
        <taxon>Arthropoda</taxon>
        <taxon>Hexapoda</taxon>
        <taxon>Insecta</taxon>
        <taxon>Pterygota</taxon>
        <taxon>Neoptera</taxon>
        <taxon>Paraneoptera</taxon>
        <taxon>Hemiptera</taxon>
        <taxon>Heteroptera</taxon>
        <taxon>Panheteroptera</taxon>
        <taxon>Cimicomorpha</taxon>
        <taxon>Miridae</taxon>
        <taxon>Mirini</taxon>
        <taxon>Lygus</taxon>
    </lineage>
</organism>
<keyword evidence="1" id="KW-0732">Signal</keyword>
<name>A0A0A9WVY1_LYGHE</name>
<proteinExistence type="predicted"/>
<dbReference type="Pfam" id="PF05753">
    <property type="entry name" value="TRAP_beta"/>
    <property type="match status" value="1"/>
</dbReference>
<evidence type="ECO:0000256" key="1">
    <source>
        <dbReference type="SAM" id="SignalP"/>
    </source>
</evidence>
<reference evidence="2" key="2">
    <citation type="submission" date="2014-07" db="EMBL/GenBank/DDBJ databases">
        <authorList>
            <person name="Hull J."/>
        </authorList>
    </citation>
    <scope>NUCLEOTIDE SEQUENCE</scope>
</reference>
<reference evidence="2" key="1">
    <citation type="journal article" date="2014" name="PLoS ONE">
        <title>Transcriptome-Based Identification of ABC Transporters in the Western Tarnished Plant Bug Lygus hesperus.</title>
        <authorList>
            <person name="Hull J.J."/>
            <person name="Chaney K."/>
            <person name="Geib S.M."/>
            <person name="Fabrick J.A."/>
            <person name="Brent C.S."/>
            <person name="Walsh D."/>
            <person name="Lavine L.C."/>
        </authorList>
    </citation>
    <scope>NUCLEOTIDE SEQUENCE</scope>
</reference>
<feature type="chain" id="PRO_5015033735" evidence="1">
    <location>
        <begin position="23"/>
        <end position="183"/>
    </location>
</feature>
<dbReference type="GO" id="GO:0005783">
    <property type="term" value="C:endoplasmic reticulum"/>
    <property type="evidence" value="ECO:0007669"/>
    <property type="project" value="TreeGrafter"/>
</dbReference>
<dbReference type="PANTHER" id="PTHR12861">
    <property type="entry name" value="TRANSLOCON-ASSOCIATED PROTEIN, BETA SUBUNIT PRECURSOR TRAP-BETA SIGNAL SEQUENCE RECEPTOR BETA SUBUNIT"/>
    <property type="match status" value="1"/>
</dbReference>
<reference evidence="3" key="3">
    <citation type="submission" date="2014-09" db="EMBL/GenBank/DDBJ databases">
        <authorList>
            <person name="Magalhaes I.L.F."/>
            <person name="Oliveira U."/>
            <person name="Santos F.R."/>
            <person name="Vidigal T.H.D.A."/>
            <person name="Brescovit A.D."/>
            <person name="Santos A.J."/>
        </authorList>
    </citation>
    <scope>NUCLEOTIDE SEQUENCE</scope>
</reference>
<evidence type="ECO:0000313" key="3">
    <source>
        <dbReference type="EMBL" id="JAG64232.1"/>
    </source>
</evidence>
<dbReference type="EMBL" id="GBRD01001589">
    <property type="protein sequence ID" value="JAG64232.1"/>
    <property type="molecule type" value="Transcribed_RNA"/>
</dbReference>